<feature type="transmembrane region" description="Helical" evidence="8">
    <location>
        <begin position="362"/>
        <end position="386"/>
    </location>
</feature>
<comment type="caution">
    <text evidence="12">The sequence shown here is derived from an EMBL/GenBank/DDBJ whole genome shotgun (WGS) entry which is preliminary data.</text>
</comment>
<proteinExistence type="inferred from homology"/>
<dbReference type="OMA" id="NMSEFYA"/>
<feature type="transmembrane region" description="Helical" evidence="8">
    <location>
        <begin position="634"/>
        <end position="652"/>
    </location>
</feature>
<evidence type="ECO:0000259" key="9">
    <source>
        <dbReference type="Pfam" id="PF02714"/>
    </source>
</evidence>
<evidence type="ECO:0000313" key="12">
    <source>
        <dbReference type="EMBL" id="KAH7442149.1"/>
    </source>
</evidence>
<comment type="subcellular location">
    <subcellularLocation>
        <location evidence="1">Membrane</location>
        <topology evidence="1">Multi-pass membrane protein</topology>
    </subcellularLocation>
</comment>
<evidence type="ECO:0000259" key="11">
    <source>
        <dbReference type="Pfam" id="PF14703"/>
    </source>
</evidence>
<dbReference type="Proteomes" id="UP000825935">
    <property type="component" value="Chromosome 3"/>
</dbReference>
<feature type="transmembrane region" description="Helical" evidence="8">
    <location>
        <begin position="6"/>
        <end position="30"/>
    </location>
</feature>
<feature type="transmembrane region" description="Helical" evidence="8">
    <location>
        <begin position="611"/>
        <end position="628"/>
    </location>
</feature>
<dbReference type="EMBL" id="CM035408">
    <property type="protein sequence ID" value="KAH7442147.1"/>
    <property type="molecule type" value="Genomic_DNA"/>
</dbReference>
<feature type="coiled-coil region" evidence="7">
    <location>
        <begin position="235"/>
        <end position="305"/>
    </location>
</feature>
<feature type="domain" description="CSC1/OSCA1-like N-terminal transmembrane" evidence="10">
    <location>
        <begin position="9"/>
        <end position="170"/>
    </location>
</feature>
<dbReference type="InterPro" id="IPR032880">
    <property type="entry name" value="CSC1/OSCA1-like_N"/>
</dbReference>
<dbReference type="PANTHER" id="PTHR13018">
    <property type="entry name" value="PROBABLE MEMBRANE PROTEIN DUF221-RELATED"/>
    <property type="match status" value="1"/>
</dbReference>
<evidence type="ECO:0000256" key="3">
    <source>
        <dbReference type="ARBA" id="ARBA00022448"/>
    </source>
</evidence>
<reference evidence="12" key="1">
    <citation type="submission" date="2021-08" db="EMBL/GenBank/DDBJ databases">
        <title>WGS assembly of Ceratopteris richardii.</title>
        <authorList>
            <person name="Marchant D.B."/>
            <person name="Chen G."/>
            <person name="Jenkins J."/>
            <person name="Shu S."/>
            <person name="Leebens-Mack J."/>
            <person name="Grimwood J."/>
            <person name="Schmutz J."/>
            <person name="Soltis P."/>
            <person name="Soltis D."/>
            <person name="Chen Z.-H."/>
        </authorList>
    </citation>
    <scope>NUCLEOTIDE SEQUENCE</scope>
    <source>
        <strain evidence="12">Whitten #5841</strain>
        <tissue evidence="12">Leaf</tissue>
    </source>
</reference>
<evidence type="ECO:0000256" key="4">
    <source>
        <dbReference type="ARBA" id="ARBA00022692"/>
    </source>
</evidence>
<dbReference type="EMBL" id="CM035408">
    <property type="protein sequence ID" value="KAH7442150.1"/>
    <property type="molecule type" value="Genomic_DNA"/>
</dbReference>
<feature type="transmembrane region" description="Helical" evidence="8">
    <location>
        <begin position="95"/>
        <end position="115"/>
    </location>
</feature>
<dbReference type="GO" id="GO:0005886">
    <property type="term" value="C:plasma membrane"/>
    <property type="evidence" value="ECO:0007669"/>
    <property type="project" value="TreeGrafter"/>
</dbReference>
<keyword evidence="13" id="KW-1185">Reference proteome</keyword>
<sequence length="724" mass="82499">MTATDVSGLVTSAIINVAIIIGCFALFSVFRKQPGNEYLYFAHEISHEKKKAALSGRFTLHRIIPSASWVKKAWSFSEEEILESSGLDAVVLSRIFLFCIRFFGICTIAGIFILMPVNYIQGDVDISTIGNDALDQFSIANITNGSNRLWVHFSVLYCVSFLAYGLLYMEYNYISRMRIHFLQTRRPQLDQYTVLVRAIPKSKEKSVSEQVEEFFSAYHPHTYLLQHTVLADTKIQQMLSKAQFLAREIEALKSVPPIHRHPQRTRFWGLYGRKEDPLELYSKEIEELMKIMKETQMQMAQGSKELPVAFVSFKSRWGAAAAAQTQQASNPLQWVTDWAPEPRDVNWSNLLIPYRQVWIRRLVIGVVFVCIILLFFIPAALVYTLAKLDNLMTWFPFIQTVLSIPVVSSFLSGYLPSLLLTILYYFVPPLMMSFTKVEGYASYSTEERATAGKVFLFLVGNSFFLVTYGSLLSLINQAIDSPRQIPNLLAASLPGQSNFFMNFIMTKGWTGLATETLQPFTIISDCFLRHLLGKKLYGPQVQSLSYFRVLPNILLFVFIGFTYTILAPLLLPFLMVYLVMGYIVFRNQVMNMYEPSYETGGQYWPHVHNRVVGSLFLMQLIGVGIFGVKDKAAASSASIPLLVITLIFNYYCNMRFRPIFKYLPVQITMPKDLEDEKMGYNSRVYELLQTAYSCPCKHTLDMSMLNDGNYKPLLSDVGSTSQEA</sequence>
<keyword evidence="6 8" id="KW-0472">Membrane</keyword>
<dbReference type="InterPro" id="IPR003864">
    <property type="entry name" value="CSC1/OSCA1-like_7TM"/>
</dbReference>
<evidence type="ECO:0000256" key="1">
    <source>
        <dbReference type="ARBA" id="ARBA00004141"/>
    </source>
</evidence>
<organism evidence="12 13">
    <name type="scientific">Ceratopteris richardii</name>
    <name type="common">Triangle waterfern</name>
    <dbReference type="NCBI Taxonomy" id="49495"/>
    <lineage>
        <taxon>Eukaryota</taxon>
        <taxon>Viridiplantae</taxon>
        <taxon>Streptophyta</taxon>
        <taxon>Embryophyta</taxon>
        <taxon>Tracheophyta</taxon>
        <taxon>Polypodiopsida</taxon>
        <taxon>Polypodiidae</taxon>
        <taxon>Polypodiales</taxon>
        <taxon>Pteridineae</taxon>
        <taxon>Pteridaceae</taxon>
        <taxon>Parkerioideae</taxon>
        <taxon>Ceratopteris</taxon>
    </lineage>
</organism>
<dbReference type="EMBL" id="CM035408">
    <property type="protein sequence ID" value="KAH7442149.1"/>
    <property type="molecule type" value="Genomic_DNA"/>
</dbReference>
<accession>A0A8T2VCK8</accession>
<keyword evidence="5 8" id="KW-1133">Transmembrane helix</keyword>
<dbReference type="PANTHER" id="PTHR13018:SF141">
    <property type="entry name" value="OS01G0950900 PROTEIN"/>
    <property type="match status" value="1"/>
</dbReference>
<evidence type="ECO:0000259" key="10">
    <source>
        <dbReference type="Pfam" id="PF13967"/>
    </source>
</evidence>
<evidence type="ECO:0008006" key="14">
    <source>
        <dbReference type="Google" id="ProtNLM"/>
    </source>
</evidence>
<dbReference type="InterPro" id="IPR027815">
    <property type="entry name" value="CSC1/OSCA1-like_cyt"/>
</dbReference>
<dbReference type="InterPro" id="IPR045122">
    <property type="entry name" value="Csc1-like"/>
</dbReference>
<dbReference type="Pfam" id="PF02714">
    <property type="entry name" value="RSN1_7TM"/>
    <property type="match status" value="1"/>
</dbReference>
<evidence type="ECO:0000256" key="8">
    <source>
        <dbReference type="SAM" id="Phobius"/>
    </source>
</evidence>
<dbReference type="Pfam" id="PF14703">
    <property type="entry name" value="PHM7_cyt"/>
    <property type="match status" value="1"/>
</dbReference>
<dbReference type="GO" id="GO:0005227">
    <property type="term" value="F:calcium-activated cation channel activity"/>
    <property type="evidence" value="ECO:0007669"/>
    <property type="project" value="InterPro"/>
</dbReference>
<evidence type="ECO:0000256" key="2">
    <source>
        <dbReference type="ARBA" id="ARBA00007779"/>
    </source>
</evidence>
<dbReference type="Pfam" id="PF13967">
    <property type="entry name" value="RSN1_TM"/>
    <property type="match status" value="1"/>
</dbReference>
<feature type="domain" description="CSC1/OSCA1-like 7TM region" evidence="9">
    <location>
        <begin position="360"/>
        <end position="626"/>
    </location>
</feature>
<feature type="domain" description="CSC1/OSCA1-like cytosolic" evidence="11">
    <location>
        <begin position="191"/>
        <end position="349"/>
    </location>
</feature>
<evidence type="ECO:0000256" key="5">
    <source>
        <dbReference type="ARBA" id="ARBA00022989"/>
    </source>
</evidence>
<feature type="transmembrane region" description="Helical" evidence="8">
    <location>
        <begin position="454"/>
        <end position="475"/>
    </location>
</feature>
<dbReference type="EMBL" id="CM035408">
    <property type="protein sequence ID" value="KAH7442151.1"/>
    <property type="molecule type" value="Genomic_DNA"/>
</dbReference>
<keyword evidence="4 8" id="KW-0812">Transmembrane</keyword>
<dbReference type="OrthoDB" id="1689567at2759"/>
<feature type="transmembrane region" description="Helical" evidence="8">
    <location>
        <begin position="149"/>
        <end position="169"/>
    </location>
</feature>
<name>A0A8T2VCK8_CERRI</name>
<evidence type="ECO:0000256" key="7">
    <source>
        <dbReference type="SAM" id="Coils"/>
    </source>
</evidence>
<evidence type="ECO:0000256" key="6">
    <source>
        <dbReference type="ARBA" id="ARBA00023136"/>
    </source>
</evidence>
<comment type="similarity">
    <text evidence="2">Belongs to the CSC1 (TC 1.A.17) family.</text>
</comment>
<dbReference type="AlphaFoldDB" id="A0A8T2VCK8"/>
<protein>
    <recommendedName>
        <fullName evidence="14">CSC1-like protein At3g54510</fullName>
    </recommendedName>
</protein>
<feature type="transmembrane region" description="Helical" evidence="8">
    <location>
        <begin position="553"/>
        <end position="585"/>
    </location>
</feature>
<evidence type="ECO:0000313" key="13">
    <source>
        <dbReference type="Proteomes" id="UP000825935"/>
    </source>
</evidence>
<gene>
    <name evidence="12" type="ORF">KP509_03G073300</name>
</gene>
<keyword evidence="3" id="KW-0813">Transport</keyword>
<keyword evidence="7" id="KW-0175">Coiled coil</keyword>
<feature type="transmembrane region" description="Helical" evidence="8">
    <location>
        <begin position="406"/>
        <end position="427"/>
    </location>
</feature>